<keyword evidence="2" id="KW-1185">Reference proteome</keyword>
<sequence>MIFYFLKKPACFLIQIWSWYTGYLASAGKHHNNIWLIREKILREISLFFSSRHSP</sequence>
<accession>B2VDZ2</accession>
<gene>
    <name evidence="1" type="ordered locus">ETA_09360</name>
</gene>
<dbReference type="STRING" id="465817.ETA_09360"/>
<organism evidence="1 2">
    <name type="scientific">Erwinia tasmaniensis (strain DSM 17950 / CFBP 7177 / CIP 109463 / NCPPB 4357 / Et1/99)</name>
    <dbReference type="NCBI Taxonomy" id="465817"/>
    <lineage>
        <taxon>Bacteria</taxon>
        <taxon>Pseudomonadati</taxon>
        <taxon>Pseudomonadota</taxon>
        <taxon>Gammaproteobacteria</taxon>
        <taxon>Enterobacterales</taxon>
        <taxon>Erwiniaceae</taxon>
        <taxon>Erwinia</taxon>
    </lineage>
</organism>
<evidence type="ECO:0000313" key="2">
    <source>
        <dbReference type="Proteomes" id="UP000001726"/>
    </source>
</evidence>
<reference evidence="1 2" key="1">
    <citation type="journal article" date="2008" name="Environ. Microbiol.">
        <title>The genome of Erwinia tasmaniensis strain Et1/99, a non-pathogenic bacterium in the genus Erwinia.</title>
        <authorList>
            <person name="Kube M."/>
            <person name="Migdoll A.M."/>
            <person name="Mueller I."/>
            <person name="Kuhl H."/>
            <person name="Beck A."/>
            <person name="Reinhardt R."/>
            <person name="Geider K."/>
        </authorList>
    </citation>
    <scope>NUCLEOTIDE SEQUENCE [LARGE SCALE GENOMIC DNA]</scope>
    <source>
        <strain evidence="2">DSM 17950 / CFBP 7177 / CIP 109463 / NCPPB 4357 / Et1/99</strain>
    </source>
</reference>
<dbReference type="AlphaFoldDB" id="B2VDZ2"/>
<dbReference type="EMBL" id="CU468135">
    <property type="protein sequence ID" value="CAO95982.1"/>
    <property type="molecule type" value="Genomic_DNA"/>
</dbReference>
<protein>
    <submittedName>
        <fullName evidence="1">Uncharacterized protein</fullName>
    </submittedName>
</protein>
<evidence type="ECO:0000313" key="1">
    <source>
        <dbReference type="EMBL" id="CAO95982.1"/>
    </source>
</evidence>
<dbReference type="Proteomes" id="UP000001726">
    <property type="component" value="Chromosome"/>
</dbReference>
<proteinExistence type="predicted"/>
<dbReference type="KEGG" id="eta:ETA_09360"/>
<dbReference type="HOGENOM" id="CLU_3025248_0_0_6"/>
<name>B2VDZ2_ERWT9</name>